<accession>A0A1V6QPK2</accession>
<dbReference type="EMBL" id="MDYN01000001">
    <property type="protein sequence ID" value="OQD91125.1"/>
    <property type="molecule type" value="Genomic_DNA"/>
</dbReference>
<sequence>MSSNFETLRKKRYIINSLNNSTSILDYRFNEMDFVLPTWVHVPAEVRNGLADIRKKVMVTVTLMKQLMLIRSNRFFEICPTRSGALHQVHVLSVKRLLEWKERWDQIDPTLSVSVKIPRETLRFCVDEFAYARFTTDYTEKIHTLMSGAFQQWRAACHAVSHLSCRLMVGKEQDYLDWRKWFDGEFTAHMREWENCLKGLVLPTWEEVIDDLFLMIHDRVEDAEELAETFYIRGADSPCL</sequence>
<name>A0A1V6QPK2_9EURO</name>
<keyword evidence="2" id="KW-1185">Reference proteome</keyword>
<proteinExistence type="predicted"/>
<protein>
    <submittedName>
        <fullName evidence="1">Uncharacterized protein</fullName>
    </submittedName>
</protein>
<reference evidence="2" key="1">
    <citation type="journal article" date="2017" name="Nat. Microbiol.">
        <title>Global analysis of biosynthetic gene clusters reveals vast potential of secondary metabolite production in Penicillium species.</title>
        <authorList>
            <person name="Nielsen J.C."/>
            <person name="Grijseels S."/>
            <person name="Prigent S."/>
            <person name="Ji B."/>
            <person name="Dainat J."/>
            <person name="Nielsen K.F."/>
            <person name="Frisvad J.C."/>
            <person name="Workman M."/>
            <person name="Nielsen J."/>
        </authorList>
    </citation>
    <scope>NUCLEOTIDE SEQUENCE [LARGE SCALE GENOMIC DNA]</scope>
    <source>
        <strain evidence="2">IBT 31811</strain>
    </source>
</reference>
<comment type="caution">
    <text evidence="1">The sequence shown here is derived from an EMBL/GenBank/DDBJ whole genome shotgun (WGS) entry which is preliminary data.</text>
</comment>
<evidence type="ECO:0000313" key="1">
    <source>
        <dbReference type="EMBL" id="OQD91125.1"/>
    </source>
</evidence>
<dbReference type="AlphaFoldDB" id="A0A1V6QPK2"/>
<gene>
    <name evidence="1" type="ORF">PENANT_c001G00827</name>
</gene>
<dbReference type="STRING" id="416450.A0A1V6QPK2"/>
<dbReference type="Proteomes" id="UP000191672">
    <property type="component" value="Unassembled WGS sequence"/>
</dbReference>
<organism evidence="1 2">
    <name type="scientific">Penicillium antarcticum</name>
    <dbReference type="NCBI Taxonomy" id="416450"/>
    <lineage>
        <taxon>Eukaryota</taxon>
        <taxon>Fungi</taxon>
        <taxon>Dikarya</taxon>
        <taxon>Ascomycota</taxon>
        <taxon>Pezizomycotina</taxon>
        <taxon>Eurotiomycetes</taxon>
        <taxon>Eurotiomycetidae</taxon>
        <taxon>Eurotiales</taxon>
        <taxon>Aspergillaceae</taxon>
        <taxon>Penicillium</taxon>
    </lineage>
</organism>
<evidence type="ECO:0000313" key="2">
    <source>
        <dbReference type="Proteomes" id="UP000191672"/>
    </source>
</evidence>